<dbReference type="OrthoDB" id="4571618at2"/>
<evidence type="ECO:0008006" key="6">
    <source>
        <dbReference type="Google" id="ProtNLM"/>
    </source>
</evidence>
<dbReference type="Pfam" id="PF00109">
    <property type="entry name" value="ketoacyl-synt"/>
    <property type="match status" value="1"/>
</dbReference>
<dbReference type="RefSeq" id="WP_033212707.1">
    <property type="nucleotide sequence ID" value="NZ_LGUP01000163.1"/>
</dbReference>
<keyword evidence="1" id="KW-0511">Multifunctional enzyme</keyword>
<dbReference type="GO" id="GO:0016747">
    <property type="term" value="F:acyltransferase activity, transferring groups other than amino-acyl groups"/>
    <property type="evidence" value="ECO:0007669"/>
    <property type="project" value="UniProtKB-ARBA"/>
</dbReference>
<dbReference type="Pfam" id="PF08990">
    <property type="entry name" value="Docking"/>
    <property type="match status" value="1"/>
</dbReference>
<reference evidence="4 5" key="1">
    <citation type="submission" date="2015-06" db="EMBL/GenBank/DDBJ databases">
        <authorList>
            <person name="Hoefler B.C."/>
            <person name="Straight P.D."/>
        </authorList>
    </citation>
    <scope>NUCLEOTIDE SEQUENCE [LARGE SCALE GENOMIC DNA]</scope>
    <source>
        <strain evidence="4 5">NRRL 3427</strain>
    </source>
</reference>
<dbReference type="EMBL" id="LGUP01000163">
    <property type="protein sequence ID" value="KOG25354.1"/>
    <property type="molecule type" value="Genomic_DNA"/>
</dbReference>
<dbReference type="InterPro" id="IPR014030">
    <property type="entry name" value="Ketoacyl_synth_N"/>
</dbReference>
<sequence length="68" mass="7367">MSQAGNEEKLLKYLKKVTTDLHQARQRIAELSATSTEPVAIVGVACRFPGGVSSPEDLWRLVAGEVDV</sequence>
<gene>
    <name evidence="4" type="ORF">ADK34_17820</name>
</gene>
<dbReference type="InterPro" id="IPR015083">
    <property type="entry name" value="NorB/c/GfsB-D-like_docking"/>
</dbReference>
<dbReference type="Gene3D" id="3.40.47.10">
    <property type="match status" value="1"/>
</dbReference>
<dbReference type="SUPFAM" id="SSF101173">
    <property type="entry name" value="Docking domain B of the erythromycin polyketide synthase (DEBS)"/>
    <property type="match status" value="1"/>
</dbReference>
<evidence type="ECO:0000259" key="3">
    <source>
        <dbReference type="Pfam" id="PF08990"/>
    </source>
</evidence>
<evidence type="ECO:0000313" key="5">
    <source>
        <dbReference type="Proteomes" id="UP000037023"/>
    </source>
</evidence>
<name>A0A0L8KHX3_STRVR</name>
<feature type="domain" description="Beta-ketoacyl synthase-like N-terminal" evidence="2">
    <location>
        <begin position="37"/>
        <end position="65"/>
    </location>
</feature>
<proteinExistence type="predicted"/>
<dbReference type="AlphaFoldDB" id="A0A0L8KHX3"/>
<feature type="non-terminal residue" evidence="4">
    <location>
        <position position="68"/>
    </location>
</feature>
<dbReference type="Proteomes" id="UP000037023">
    <property type="component" value="Unassembled WGS sequence"/>
</dbReference>
<feature type="domain" description="Polyketide synthase NorB/C/GfsB-E-like docking" evidence="3">
    <location>
        <begin position="6"/>
        <end position="33"/>
    </location>
</feature>
<dbReference type="SUPFAM" id="SSF53901">
    <property type="entry name" value="Thiolase-like"/>
    <property type="match status" value="1"/>
</dbReference>
<evidence type="ECO:0000313" key="4">
    <source>
        <dbReference type="EMBL" id="KOG25354.1"/>
    </source>
</evidence>
<organism evidence="4 5">
    <name type="scientific">Streptomyces viridochromogenes</name>
    <dbReference type="NCBI Taxonomy" id="1938"/>
    <lineage>
        <taxon>Bacteria</taxon>
        <taxon>Bacillati</taxon>
        <taxon>Actinomycetota</taxon>
        <taxon>Actinomycetes</taxon>
        <taxon>Kitasatosporales</taxon>
        <taxon>Streptomycetaceae</taxon>
        <taxon>Streptomyces</taxon>
    </lineage>
</organism>
<evidence type="ECO:0000259" key="2">
    <source>
        <dbReference type="Pfam" id="PF00109"/>
    </source>
</evidence>
<dbReference type="InterPro" id="IPR036299">
    <property type="entry name" value="Polyketide_synth_docking_sf"/>
</dbReference>
<comment type="caution">
    <text evidence="4">The sequence shown here is derived from an EMBL/GenBank/DDBJ whole genome shotgun (WGS) entry which is preliminary data.</text>
</comment>
<evidence type="ECO:0000256" key="1">
    <source>
        <dbReference type="ARBA" id="ARBA00023268"/>
    </source>
</evidence>
<protein>
    <recommendedName>
        <fullName evidence="6">Polyketide synthase</fullName>
    </recommendedName>
</protein>
<accession>A0A0L8KHX3</accession>
<dbReference type="InterPro" id="IPR016039">
    <property type="entry name" value="Thiolase-like"/>
</dbReference>